<dbReference type="EMBL" id="CAFBNU010000004">
    <property type="protein sequence ID" value="CAB4963451.1"/>
    <property type="molecule type" value="Genomic_DNA"/>
</dbReference>
<evidence type="ECO:0000313" key="3">
    <source>
        <dbReference type="EMBL" id="CAB4708870.1"/>
    </source>
</evidence>
<dbReference type="EMBL" id="CAEZYD010000007">
    <property type="protein sequence ID" value="CAB4708870.1"/>
    <property type="molecule type" value="Genomic_DNA"/>
</dbReference>
<dbReference type="GO" id="GO:0008840">
    <property type="term" value="F:4-hydroxy-tetrahydrodipicolinate synthase activity"/>
    <property type="evidence" value="ECO:0007669"/>
    <property type="project" value="TreeGrafter"/>
</dbReference>
<dbReference type="EMBL" id="CAFBMA010000004">
    <property type="protein sequence ID" value="CAB4894241.1"/>
    <property type="molecule type" value="Genomic_DNA"/>
</dbReference>
<evidence type="ECO:0000313" key="7">
    <source>
        <dbReference type="EMBL" id="CAB5029125.1"/>
    </source>
</evidence>
<dbReference type="SUPFAM" id="SSF51569">
    <property type="entry name" value="Aldolase"/>
    <property type="match status" value="1"/>
</dbReference>
<reference evidence="6" key="1">
    <citation type="submission" date="2020-05" db="EMBL/GenBank/DDBJ databases">
        <authorList>
            <person name="Chiriac C."/>
            <person name="Salcher M."/>
            <person name="Ghai R."/>
            <person name="Kavagutti S V."/>
        </authorList>
    </citation>
    <scope>NUCLEOTIDE SEQUENCE</scope>
</reference>
<accession>A0A6J7L5Y3</accession>
<dbReference type="PANTHER" id="PTHR12128">
    <property type="entry name" value="DIHYDRODIPICOLINATE SYNTHASE"/>
    <property type="match status" value="1"/>
</dbReference>
<dbReference type="CDD" id="cd00408">
    <property type="entry name" value="DHDPS-like"/>
    <property type="match status" value="1"/>
</dbReference>
<name>A0A6J7L5Y3_9ZZZZ</name>
<organism evidence="6">
    <name type="scientific">freshwater metagenome</name>
    <dbReference type="NCBI Taxonomy" id="449393"/>
    <lineage>
        <taxon>unclassified sequences</taxon>
        <taxon>metagenomes</taxon>
        <taxon>ecological metagenomes</taxon>
    </lineage>
</organism>
<dbReference type="InterPro" id="IPR002220">
    <property type="entry name" value="DapA-like"/>
</dbReference>
<evidence type="ECO:0000313" key="2">
    <source>
        <dbReference type="EMBL" id="CAB4666728.1"/>
    </source>
</evidence>
<gene>
    <name evidence="2" type="ORF">UFOPK2343_00107</name>
    <name evidence="3" type="ORF">UFOPK2652_00662</name>
    <name evidence="4" type="ORF">UFOPK3128_00598</name>
    <name evidence="5" type="ORF">UFOPK3511_00642</name>
    <name evidence="6" type="ORF">UFOPK3880_00548</name>
    <name evidence="7" type="ORF">UFOPK4146_00786</name>
</gene>
<dbReference type="EMBL" id="CAEZXD010000002">
    <property type="protein sequence ID" value="CAB4666728.1"/>
    <property type="molecule type" value="Genomic_DNA"/>
</dbReference>
<sequence length="309" mass="33754">MEFNSRLKGGTLNRGVYSVIQTPLDSHDEIDEKVFEAEINWLIKCGVKGLVLAMVSEVMRFSAAERRKQWQIVLRILDGRLPLIVSVGGESTAIAVQLARAAEADGASALIATPPASFPATSSEIYSYYSTIIEAVQIPLIVQDASNYMGQPLELELYGKLLEKYGNTRVQFKPEAKPVKDRMAALQEIAGGEAKVYEGQSGLDLLDTHPLGLVGTMPGAEIPWAIIALWDALEAKDFVRATAIHACVKKLVAFQPTIDAYVAVEKYLLVKQGIFTSSRQRGPVSTTLSDQTKNEIDLVFNELLKVVGS</sequence>
<dbReference type="PIRSF" id="PIRSF001365">
    <property type="entry name" value="DHDPS"/>
    <property type="match status" value="1"/>
</dbReference>
<evidence type="ECO:0000313" key="5">
    <source>
        <dbReference type="EMBL" id="CAB4894241.1"/>
    </source>
</evidence>
<keyword evidence="1" id="KW-0456">Lyase</keyword>
<dbReference type="AlphaFoldDB" id="A0A6J7L5Y3"/>
<evidence type="ECO:0000256" key="1">
    <source>
        <dbReference type="ARBA" id="ARBA00023239"/>
    </source>
</evidence>
<dbReference type="GO" id="GO:0005829">
    <property type="term" value="C:cytosol"/>
    <property type="evidence" value="ECO:0007669"/>
    <property type="project" value="TreeGrafter"/>
</dbReference>
<dbReference type="Gene3D" id="3.20.20.70">
    <property type="entry name" value="Aldolase class I"/>
    <property type="match status" value="1"/>
</dbReference>
<dbReference type="InterPro" id="IPR013785">
    <property type="entry name" value="Aldolase_TIM"/>
</dbReference>
<protein>
    <submittedName>
        <fullName evidence="6">Unannotated protein</fullName>
    </submittedName>
</protein>
<dbReference type="EMBL" id="CAFBPT010000005">
    <property type="protein sequence ID" value="CAB5029125.1"/>
    <property type="molecule type" value="Genomic_DNA"/>
</dbReference>
<dbReference type="Pfam" id="PF00701">
    <property type="entry name" value="DHDPS"/>
    <property type="match status" value="1"/>
</dbReference>
<dbReference type="PANTHER" id="PTHR12128:SF66">
    <property type="entry name" value="4-HYDROXY-2-OXOGLUTARATE ALDOLASE, MITOCHONDRIAL"/>
    <property type="match status" value="1"/>
</dbReference>
<dbReference type="SMART" id="SM01130">
    <property type="entry name" value="DHDPS"/>
    <property type="match status" value="1"/>
</dbReference>
<proteinExistence type="predicted"/>
<evidence type="ECO:0000313" key="4">
    <source>
        <dbReference type="EMBL" id="CAB4818156.1"/>
    </source>
</evidence>
<dbReference type="EMBL" id="CAFAAZ010000004">
    <property type="protein sequence ID" value="CAB4818156.1"/>
    <property type="molecule type" value="Genomic_DNA"/>
</dbReference>
<evidence type="ECO:0000313" key="6">
    <source>
        <dbReference type="EMBL" id="CAB4963451.1"/>
    </source>
</evidence>